<comment type="caution">
    <text evidence="2">The sequence shown here is derived from an EMBL/GenBank/DDBJ whole genome shotgun (WGS) entry which is preliminary data.</text>
</comment>
<name>A0A388KII0_CHABU</name>
<dbReference type="PRINTS" id="PR00111">
    <property type="entry name" value="ABHYDROLASE"/>
</dbReference>
<dbReference type="InterPro" id="IPR029058">
    <property type="entry name" value="AB_hydrolase_fold"/>
</dbReference>
<dbReference type="GO" id="GO:0005794">
    <property type="term" value="C:Golgi apparatus"/>
    <property type="evidence" value="ECO:0007669"/>
    <property type="project" value="EnsemblPlants"/>
</dbReference>
<protein>
    <recommendedName>
        <fullName evidence="1">Serine aminopeptidase S33 domain-containing protein</fullName>
    </recommendedName>
</protein>
<feature type="domain" description="Serine aminopeptidase S33" evidence="1">
    <location>
        <begin position="2"/>
        <end position="236"/>
    </location>
</feature>
<dbReference type="Proteomes" id="UP000265515">
    <property type="component" value="Unassembled WGS sequence"/>
</dbReference>
<dbReference type="AlphaFoldDB" id="A0A388KII0"/>
<dbReference type="Gene3D" id="3.40.50.1820">
    <property type="entry name" value="alpha/beta hydrolase"/>
    <property type="match status" value="1"/>
</dbReference>
<evidence type="ECO:0000313" key="3">
    <source>
        <dbReference type="Proteomes" id="UP000265515"/>
    </source>
</evidence>
<organism evidence="2 3">
    <name type="scientific">Chara braunii</name>
    <name type="common">Braun's stonewort</name>
    <dbReference type="NCBI Taxonomy" id="69332"/>
    <lineage>
        <taxon>Eukaryota</taxon>
        <taxon>Viridiplantae</taxon>
        <taxon>Streptophyta</taxon>
        <taxon>Charophyceae</taxon>
        <taxon>Charales</taxon>
        <taxon>Characeae</taxon>
        <taxon>Chara</taxon>
    </lineage>
</organism>
<gene>
    <name evidence="2" type="ORF">CBR_g4604</name>
</gene>
<proteinExistence type="predicted"/>
<dbReference type="STRING" id="69332.A0A388KII0"/>
<dbReference type="GO" id="GO:0005783">
    <property type="term" value="C:endoplasmic reticulum"/>
    <property type="evidence" value="ECO:0007669"/>
    <property type="project" value="EnsemblPlants"/>
</dbReference>
<dbReference type="OMA" id="GNDISWH"/>
<dbReference type="Gramene" id="GBG69773">
    <property type="protein sequence ID" value="GBG69773"/>
    <property type="gene ID" value="CBR_g4604"/>
</dbReference>
<keyword evidence="3" id="KW-1185">Reference proteome</keyword>
<sequence>MLHGYGNDISWHFQSTALQFANAGYATFAMDYEGHGRSDGLRAYMEKYENVVDDCVAFAKSIRERSECAGKPCFLYGESLGGGIALLIHKKEPHSWNGAVLVAPMCKISEKIKPPATVTKMLTWVAPLAPTLAVVPSKDVLSRSVKDLKKRELAQRNPAGYKGKPRLRTALEFLRMCKFIEQHMHEVNLPFLVLHGDADVVTDPEVSKLLHKSAVSSDKTIKIYHGMWHQIMTGEPDENVEIVFNDIIEWLDRRVTVATAWKKDLPDD</sequence>
<dbReference type="EMBL" id="BFEA01000120">
    <property type="protein sequence ID" value="GBG69773.1"/>
    <property type="molecule type" value="Genomic_DNA"/>
</dbReference>
<dbReference type="GO" id="GO:0047372">
    <property type="term" value="F:monoacylglycerol lipase activity"/>
    <property type="evidence" value="ECO:0007669"/>
    <property type="project" value="EnsemblPlants"/>
</dbReference>
<reference evidence="2 3" key="1">
    <citation type="journal article" date="2018" name="Cell">
        <title>The Chara Genome: Secondary Complexity and Implications for Plant Terrestrialization.</title>
        <authorList>
            <person name="Nishiyama T."/>
            <person name="Sakayama H."/>
            <person name="Vries J.D."/>
            <person name="Buschmann H."/>
            <person name="Saint-Marcoux D."/>
            <person name="Ullrich K.K."/>
            <person name="Haas F.B."/>
            <person name="Vanderstraeten L."/>
            <person name="Becker D."/>
            <person name="Lang D."/>
            <person name="Vosolsobe S."/>
            <person name="Rombauts S."/>
            <person name="Wilhelmsson P.K.I."/>
            <person name="Janitza P."/>
            <person name="Kern R."/>
            <person name="Heyl A."/>
            <person name="Rumpler F."/>
            <person name="Villalobos L.I.A.C."/>
            <person name="Clay J.M."/>
            <person name="Skokan R."/>
            <person name="Toyoda A."/>
            <person name="Suzuki Y."/>
            <person name="Kagoshima H."/>
            <person name="Schijlen E."/>
            <person name="Tajeshwar N."/>
            <person name="Catarino B."/>
            <person name="Hetherington A.J."/>
            <person name="Saltykova A."/>
            <person name="Bonnot C."/>
            <person name="Breuninger H."/>
            <person name="Symeonidi A."/>
            <person name="Radhakrishnan G.V."/>
            <person name="Van Nieuwerburgh F."/>
            <person name="Deforce D."/>
            <person name="Chang C."/>
            <person name="Karol K.G."/>
            <person name="Hedrich R."/>
            <person name="Ulvskov P."/>
            <person name="Glockner G."/>
            <person name="Delwiche C.F."/>
            <person name="Petrasek J."/>
            <person name="Van de Peer Y."/>
            <person name="Friml J."/>
            <person name="Beilby M."/>
            <person name="Dolan L."/>
            <person name="Kohara Y."/>
            <person name="Sugano S."/>
            <person name="Fujiyama A."/>
            <person name="Delaux P.-M."/>
            <person name="Quint M."/>
            <person name="TheiBen G."/>
            <person name="Hagemann M."/>
            <person name="Harholt J."/>
            <person name="Dunand C."/>
            <person name="Zachgo S."/>
            <person name="Langdale J."/>
            <person name="Maumus F."/>
            <person name="Straeten D.V.D."/>
            <person name="Gould S.B."/>
            <person name="Rensing S.A."/>
        </authorList>
    </citation>
    <scope>NUCLEOTIDE SEQUENCE [LARGE SCALE GENOMIC DNA]</scope>
    <source>
        <strain evidence="2 3">S276</strain>
    </source>
</reference>
<evidence type="ECO:0000313" key="2">
    <source>
        <dbReference type="EMBL" id="GBG69773.1"/>
    </source>
</evidence>
<dbReference type="InterPro" id="IPR051044">
    <property type="entry name" value="MAG_DAG_Lipase"/>
</dbReference>
<dbReference type="OrthoDB" id="2498029at2759"/>
<dbReference type="InterPro" id="IPR022742">
    <property type="entry name" value="Hydrolase_4"/>
</dbReference>
<dbReference type="PANTHER" id="PTHR11614">
    <property type="entry name" value="PHOSPHOLIPASE-RELATED"/>
    <property type="match status" value="1"/>
</dbReference>
<accession>A0A388KII0</accession>
<dbReference type="SUPFAM" id="SSF53474">
    <property type="entry name" value="alpha/beta-Hydrolases"/>
    <property type="match status" value="1"/>
</dbReference>
<dbReference type="InterPro" id="IPR000073">
    <property type="entry name" value="AB_hydrolase_1"/>
</dbReference>
<evidence type="ECO:0000259" key="1">
    <source>
        <dbReference type="Pfam" id="PF12146"/>
    </source>
</evidence>
<dbReference type="Pfam" id="PF12146">
    <property type="entry name" value="Hydrolase_4"/>
    <property type="match status" value="1"/>
</dbReference>